<dbReference type="Pfam" id="PF07638">
    <property type="entry name" value="Sigma70_ECF"/>
    <property type="match status" value="1"/>
</dbReference>
<dbReference type="EMBL" id="CP035704">
    <property type="protein sequence ID" value="QBB71422.1"/>
    <property type="molecule type" value="Genomic_DNA"/>
</dbReference>
<proteinExistence type="inferred from homology"/>
<dbReference type="GO" id="GO:0006352">
    <property type="term" value="P:DNA-templated transcription initiation"/>
    <property type="evidence" value="ECO:0007669"/>
    <property type="project" value="InterPro"/>
</dbReference>
<dbReference type="Proteomes" id="UP000291562">
    <property type="component" value="Chromosome"/>
</dbReference>
<dbReference type="NCBIfam" id="TIGR02937">
    <property type="entry name" value="sigma70-ECF"/>
    <property type="match status" value="1"/>
</dbReference>
<sequence>MNTEQIKNPALTELLQSWQHGDGQAFASLFDRVYAQLKQIAAQRLREVGGNATLAPTELLHEAVLRVVDAPMDWKNRAHFFATMSLLIRSTLVDHVRASSAQKRGGNAVRVTLTRADIGEESIVADILSLDQALIKLEALDARSSEVLHLTYFAGLDRFQIVDVLQVSLSTVDRELRFARAWLSKELDMAV</sequence>
<dbReference type="PANTHER" id="PTHR43133">
    <property type="entry name" value="RNA POLYMERASE ECF-TYPE SIGMA FACTO"/>
    <property type="match status" value="1"/>
</dbReference>
<reference evidence="6 7" key="1">
    <citation type="submission" date="2019-01" db="EMBL/GenBank/DDBJ databases">
        <title>Pseudolysobacter antarctica gen. nov., sp. nov., isolated from Fildes Peninsula, Antarctica.</title>
        <authorList>
            <person name="Wei Z."/>
            <person name="Peng F."/>
        </authorList>
    </citation>
    <scope>NUCLEOTIDE SEQUENCE [LARGE SCALE GENOMIC DNA]</scope>
    <source>
        <strain evidence="6 7">AQ6-296</strain>
    </source>
</reference>
<dbReference type="InterPro" id="IPR014284">
    <property type="entry name" value="RNA_pol_sigma-70_dom"/>
</dbReference>
<keyword evidence="4" id="KW-0804">Transcription</keyword>
<dbReference type="SUPFAM" id="SSF88946">
    <property type="entry name" value="Sigma2 domain of RNA polymerase sigma factors"/>
    <property type="match status" value="1"/>
</dbReference>
<keyword evidence="7" id="KW-1185">Reference proteome</keyword>
<dbReference type="InterPro" id="IPR013324">
    <property type="entry name" value="RNA_pol_sigma_r3/r4-like"/>
</dbReference>
<dbReference type="SUPFAM" id="SSF88659">
    <property type="entry name" value="Sigma3 and sigma4 domains of RNA polymerase sigma factors"/>
    <property type="match status" value="1"/>
</dbReference>
<dbReference type="OrthoDB" id="128473at2"/>
<dbReference type="GO" id="GO:0016987">
    <property type="term" value="F:sigma factor activity"/>
    <property type="evidence" value="ECO:0007669"/>
    <property type="project" value="UniProtKB-KW"/>
</dbReference>
<comment type="similarity">
    <text evidence="1">Belongs to the sigma-70 factor family. ECF subfamily.</text>
</comment>
<evidence type="ECO:0000256" key="2">
    <source>
        <dbReference type="ARBA" id="ARBA00023015"/>
    </source>
</evidence>
<dbReference type="Gene3D" id="1.10.1740.10">
    <property type="match status" value="1"/>
</dbReference>
<feature type="domain" description="RNA polymerase sigma-70 ECF-like HTH" evidence="5">
    <location>
        <begin position="11"/>
        <end position="188"/>
    </location>
</feature>
<dbReference type="Gene3D" id="1.10.10.10">
    <property type="entry name" value="Winged helix-like DNA-binding domain superfamily/Winged helix DNA-binding domain"/>
    <property type="match status" value="1"/>
</dbReference>
<dbReference type="NCBIfam" id="TIGR02999">
    <property type="entry name" value="Sig-70_X6"/>
    <property type="match status" value="1"/>
</dbReference>
<keyword evidence="2" id="KW-0805">Transcription regulation</keyword>
<dbReference type="InterPro" id="IPR039425">
    <property type="entry name" value="RNA_pol_sigma-70-like"/>
</dbReference>
<organism evidence="6 7">
    <name type="scientific">Pseudolysobacter antarcticus</name>
    <dbReference type="NCBI Taxonomy" id="2511995"/>
    <lineage>
        <taxon>Bacteria</taxon>
        <taxon>Pseudomonadati</taxon>
        <taxon>Pseudomonadota</taxon>
        <taxon>Gammaproteobacteria</taxon>
        <taxon>Lysobacterales</taxon>
        <taxon>Rhodanobacteraceae</taxon>
        <taxon>Pseudolysobacter</taxon>
    </lineage>
</organism>
<dbReference type="InterPro" id="IPR053812">
    <property type="entry name" value="HTH_Sigma70_ECF-like"/>
</dbReference>
<dbReference type="PANTHER" id="PTHR43133:SF39">
    <property type="entry name" value="SIMILAR TO RNA POLYMERASE SIGMA-E FACTOR"/>
    <property type="match status" value="1"/>
</dbReference>
<dbReference type="InterPro" id="IPR013325">
    <property type="entry name" value="RNA_pol_sigma_r2"/>
</dbReference>
<evidence type="ECO:0000256" key="3">
    <source>
        <dbReference type="ARBA" id="ARBA00023082"/>
    </source>
</evidence>
<dbReference type="KEGG" id="xbc:ELE36_14245"/>
<accession>A0A411HLL8</accession>
<dbReference type="AlphaFoldDB" id="A0A411HLL8"/>
<protein>
    <submittedName>
        <fullName evidence="6">Sigma-70 family RNA polymerase sigma factor</fullName>
    </submittedName>
</protein>
<evidence type="ECO:0000313" key="7">
    <source>
        <dbReference type="Proteomes" id="UP000291562"/>
    </source>
</evidence>
<name>A0A411HLL8_9GAMM</name>
<evidence type="ECO:0000313" key="6">
    <source>
        <dbReference type="EMBL" id="QBB71422.1"/>
    </source>
</evidence>
<gene>
    <name evidence="6" type="ORF">ELE36_14245</name>
</gene>
<evidence type="ECO:0000256" key="4">
    <source>
        <dbReference type="ARBA" id="ARBA00023163"/>
    </source>
</evidence>
<dbReference type="InterPro" id="IPR036388">
    <property type="entry name" value="WH-like_DNA-bd_sf"/>
</dbReference>
<dbReference type="InterPro" id="IPR011517">
    <property type="entry name" value="RNA_pol_sigma70_ECF-like"/>
</dbReference>
<keyword evidence="3" id="KW-0731">Sigma factor</keyword>
<evidence type="ECO:0000256" key="1">
    <source>
        <dbReference type="ARBA" id="ARBA00010641"/>
    </source>
</evidence>
<evidence type="ECO:0000259" key="5">
    <source>
        <dbReference type="Pfam" id="PF07638"/>
    </source>
</evidence>